<dbReference type="RefSeq" id="WP_378260807.1">
    <property type="nucleotide sequence ID" value="NZ_JBHSIT010000010.1"/>
</dbReference>
<name>A0ABV9U5C5_9ACTN</name>
<evidence type="ECO:0000313" key="3">
    <source>
        <dbReference type="EMBL" id="MFC4911660.1"/>
    </source>
</evidence>
<comment type="similarity">
    <text evidence="1">Belongs to the CPA3 antiporters (TC 2.A.63) subunit G family.</text>
</comment>
<dbReference type="NCBIfam" id="TIGR01300">
    <property type="entry name" value="CPA3_mnhG_phaG"/>
    <property type="match status" value="1"/>
</dbReference>
<feature type="transmembrane region" description="Helical" evidence="2">
    <location>
        <begin position="67"/>
        <end position="89"/>
    </location>
</feature>
<proteinExistence type="inferred from homology"/>
<organism evidence="3 4">
    <name type="scientific">Actinomadura gamaensis</name>
    <dbReference type="NCBI Taxonomy" id="1763541"/>
    <lineage>
        <taxon>Bacteria</taxon>
        <taxon>Bacillati</taxon>
        <taxon>Actinomycetota</taxon>
        <taxon>Actinomycetes</taxon>
        <taxon>Streptosporangiales</taxon>
        <taxon>Thermomonosporaceae</taxon>
        <taxon>Actinomadura</taxon>
    </lineage>
</organism>
<reference evidence="4" key="1">
    <citation type="journal article" date="2019" name="Int. J. Syst. Evol. Microbiol.">
        <title>The Global Catalogue of Microorganisms (GCM) 10K type strain sequencing project: providing services to taxonomists for standard genome sequencing and annotation.</title>
        <authorList>
            <consortium name="The Broad Institute Genomics Platform"/>
            <consortium name="The Broad Institute Genome Sequencing Center for Infectious Disease"/>
            <person name="Wu L."/>
            <person name="Ma J."/>
        </authorList>
    </citation>
    <scope>NUCLEOTIDE SEQUENCE [LARGE SCALE GENOMIC DNA]</scope>
    <source>
        <strain evidence="4">KLKA75</strain>
    </source>
</reference>
<feature type="transmembrane region" description="Helical" evidence="2">
    <location>
        <begin position="6"/>
        <end position="25"/>
    </location>
</feature>
<dbReference type="Proteomes" id="UP001595872">
    <property type="component" value="Unassembled WGS sequence"/>
</dbReference>
<keyword evidence="2" id="KW-0472">Membrane</keyword>
<keyword evidence="2" id="KW-0812">Transmembrane</keyword>
<feature type="transmembrane region" description="Helical" evidence="2">
    <location>
        <begin position="37"/>
        <end position="55"/>
    </location>
</feature>
<gene>
    <name evidence="3" type="primary">mnhG</name>
    <name evidence="3" type="ORF">ACFPCY_30450</name>
</gene>
<evidence type="ECO:0000313" key="4">
    <source>
        <dbReference type="Proteomes" id="UP001595872"/>
    </source>
</evidence>
<dbReference type="InterPro" id="IPR005133">
    <property type="entry name" value="PhaG_MnhG_YufB"/>
</dbReference>
<accession>A0ABV9U5C5</accession>
<dbReference type="PANTHER" id="PTHR34703:SF1">
    <property type="entry name" value="ANTIPORTER SUBUNIT MNHG2-RELATED"/>
    <property type="match status" value="1"/>
</dbReference>
<sequence>MREALFAVAAVVGLGFSLSGAVGILRMPDVYTRIQCSSKTVTMGVLPALLALLIAEGPFSLYGGRALIVAVLLAVLNPAAAHALARAAYRTGVPMWRGAVRDESLEGREDRAGNGGPDGRRG</sequence>
<protein>
    <submittedName>
        <fullName evidence="3">Monovalent cation/H(+) antiporter subunit G</fullName>
    </submittedName>
</protein>
<evidence type="ECO:0000256" key="2">
    <source>
        <dbReference type="SAM" id="Phobius"/>
    </source>
</evidence>
<evidence type="ECO:0000256" key="1">
    <source>
        <dbReference type="ARBA" id="ARBA00008404"/>
    </source>
</evidence>
<keyword evidence="4" id="KW-1185">Reference proteome</keyword>
<keyword evidence="2" id="KW-1133">Transmembrane helix</keyword>
<dbReference type="PANTHER" id="PTHR34703">
    <property type="entry name" value="ANTIPORTER SUBUNIT MNHG2-RELATED"/>
    <property type="match status" value="1"/>
</dbReference>
<dbReference type="Pfam" id="PF03334">
    <property type="entry name" value="PhaG_MnhG_YufB"/>
    <property type="match status" value="1"/>
</dbReference>
<dbReference type="EMBL" id="JBHSIT010000010">
    <property type="protein sequence ID" value="MFC4911660.1"/>
    <property type="molecule type" value="Genomic_DNA"/>
</dbReference>
<comment type="caution">
    <text evidence="3">The sequence shown here is derived from an EMBL/GenBank/DDBJ whole genome shotgun (WGS) entry which is preliminary data.</text>
</comment>